<comment type="caution">
    <text evidence="7">The sequence shown here is derived from an EMBL/GenBank/DDBJ whole genome shotgun (WGS) entry which is preliminary data.</text>
</comment>
<reference evidence="7 8" key="1">
    <citation type="submission" date="2022-01" db="EMBL/GenBank/DDBJ databases">
        <title>Alkalihalobacillus sp. EGI L200015, a novel bacterium isolated from a salt lake sediment.</title>
        <authorList>
            <person name="Gao L."/>
            <person name="Fang B.-Z."/>
            <person name="Li W.-J."/>
        </authorList>
    </citation>
    <scope>NUCLEOTIDE SEQUENCE [LARGE SCALE GENOMIC DNA]</scope>
    <source>
        <strain evidence="7 8">KCTC 12718</strain>
    </source>
</reference>
<dbReference type="InterPro" id="IPR024923">
    <property type="entry name" value="PG_synth_SpoVB"/>
</dbReference>
<keyword evidence="8" id="KW-1185">Reference proteome</keyword>
<dbReference type="PANTHER" id="PTHR30250:SF21">
    <property type="entry name" value="LIPID II FLIPPASE MURJ"/>
    <property type="match status" value="1"/>
</dbReference>
<feature type="transmembrane region" description="Helical" evidence="6">
    <location>
        <begin position="7"/>
        <end position="28"/>
    </location>
</feature>
<proteinExistence type="predicted"/>
<dbReference type="InterPro" id="IPR050833">
    <property type="entry name" value="Poly_Biosynth_Transport"/>
</dbReference>
<feature type="transmembrane region" description="Helical" evidence="6">
    <location>
        <begin position="300"/>
        <end position="320"/>
    </location>
</feature>
<accession>A0ABS9H350</accession>
<evidence type="ECO:0000256" key="6">
    <source>
        <dbReference type="SAM" id="Phobius"/>
    </source>
</evidence>
<feature type="transmembrane region" description="Helical" evidence="6">
    <location>
        <begin position="131"/>
        <end position="149"/>
    </location>
</feature>
<gene>
    <name evidence="7" type="ORF">L2716_11455</name>
</gene>
<keyword evidence="2" id="KW-1003">Cell membrane</keyword>
<protein>
    <submittedName>
        <fullName evidence="7">Polysaccharide biosynthesis protein</fullName>
    </submittedName>
</protein>
<evidence type="ECO:0000256" key="1">
    <source>
        <dbReference type="ARBA" id="ARBA00004651"/>
    </source>
</evidence>
<keyword evidence="4 6" id="KW-1133">Transmembrane helix</keyword>
<feature type="transmembrane region" description="Helical" evidence="6">
    <location>
        <begin position="341"/>
        <end position="364"/>
    </location>
</feature>
<evidence type="ECO:0000256" key="5">
    <source>
        <dbReference type="ARBA" id="ARBA00023136"/>
    </source>
</evidence>
<feature type="transmembrane region" description="Helical" evidence="6">
    <location>
        <begin position="48"/>
        <end position="70"/>
    </location>
</feature>
<name>A0ABS9H350_9BACL</name>
<dbReference type="RefSeq" id="WP_236334718.1">
    <property type="nucleotide sequence ID" value="NZ_JAKIJS010000001.1"/>
</dbReference>
<feature type="transmembrane region" description="Helical" evidence="6">
    <location>
        <begin position="170"/>
        <end position="188"/>
    </location>
</feature>
<keyword evidence="3 6" id="KW-0812">Transmembrane</keyword>
<feature type="transmembrane region" description="Helical" evidence="6">
    <location>
        <begin position="194"/>
        <end position="218"/>
    </location>
</feature>
<feature type="transmembrane region" description="Helical" evidence="6">
    <location>
        <begin position="429"/>
        <end position="450"/>
    </location>
</feature>
<feature type="transmembrane region" description="Helical" evidence="6">
    <location>
        <begin position="90"/>
        <end position="111"/>
    </location>
</feature>
<evidence type="ECO:0000313" key="8">
    <source>
        <dbReference type="Proteomes" id="UP001649381"/>
    </source>
</evidence>
<dbReference type="Pfam" id="PF01943">
    <property type="entry name" value="Polysacc_synt"/>
    <property type="match status" value="1"/>
</dbReference>
<keyword evidence="5 6" id="KW-0472">Membrane</keyword>
<evidence type="ECO:0000313" key="7">
    <source>
        <dbReference type="EMBL" id="MCF6138344.1"/>
    </source>
</evidence>
<evidence type="ECO:0000256" key="2">
    <source>
        <dbReference type="ARBA" id="ARBA00022475"/>
    </source>
</evidence>
<sequence length="546" mass="60114">MSKLIRGTLLLTAATFISKFLGLIFVIPFEKLVESPDVSGGALYNYAYQPYTILLSISTLGLPLAVSKFVSKYNALGDYVTGRRLLKSGLLLMSLSGVLAFLLLFFSAEWIAQYLVEDKGTKGNSIGDVTMVIRLVSTALLIVPSMSLIRGYFQGFQSMGPTALSQIVEQIVRIGFILISAFVIMKIFNGQISTAVGFATFAAFIGALASLIILIWYWKKRKPHLDKMMKDSENHKIPLVKMYKELIGYAIPFVAVGLAIPIYSNIDMFTINNALRSGLGYDLGQAEAYFAVMQTYAQKLIMIPVSLSTGLALAVIPLITTLYTQKDFSTLQNQITKTFEIILFLTVPAGVGLAILGFPAYSTLFSNNIEIGGFVLSWYAPTAILFALFTVTAAILQGINKQRFAVYSLLIGVFVKLSLNYVLIASFGISGAIIGTNLGYTLSIVINLIIIKRAAKYSFKPVFKRTLLIGMFIGMMVLTVLLTKWGMESLVGKDYTKTFTSFSVLLVSVIAGAGVYLYMSHFSGLLQHIFGDRIDRFFKRRKTRAN</sequence>
<feature type="transmembrane region" description="Helical" evidence="6">
    <location>
        <begin position="246"/>
        <end position="266"/>
    </location>
</feature>
<comment type="subcellular location">
    <subcellularLocation>
        <location evidence="1">Cell membrane</location>
        <topology evidence="1">Multi-pass membrane protein</topology>
    </subcellularLocation>
</comment>
<dbReference type="PANTHER" id="PTHR30250">
    <property type="entry name" value="PST FAMILY PREDICTED COLANIC ACID TRANSPORTER"/>
    <property type="match status" value="1"/>
</dbReference>
<feature type="transmembrane region" description="Helical" evidence="6">
    <location>
        <begin position="404"/>
        <end position="423"/>
    </location>
</feature>
<dbReference type="InterPro" id="IPR002797">
    <property type="entry name" value="Polysacc_synth"/>
</dbReference>
<dbReference type="PIRSF" id="PIRSF038958">
    <property type="entry name" value="PG_synth_SpoVB"/>
    <property type="match status" value="1"/>
</dbReference>
<feature type="transmembrane region" description="Helical" evidence="6">
    <location>
        <begin position="376"/>
        <end position="397"/>
    </location>
</feature>
<dbReference type="CDD" id="cd13124">
    <property type="entry name" value="MATE_SpoVB_like"/>
    <property type="match status" value="1"/>
</dbReference>
<dbReference type="EMBL" id="JAKIJS010000001">
    <property type="protein sequence ID" value="MCF6138344.1"/>
    <property type="molecule type" value="Genomic_DNA"/>
</dbReference>
<dbReference type="Proteomes" id="UP001649381">
    <property type="component" value="Unassembled WGS sequence"/>
</dbReference>
<evidence type="ECO:0000256" key="3">
    <source>
        <dbReference type="ARBA" id="ARBA00022692"/>
    </source>
</evidence>
<feature type="transmembrane region" description="Helical" evidence="6">
    <location>
        <begin position="502"/>
        <end position="519"/>
    </location>
</feature>
<evidence type="ECO:0000256" key="4">
    <source>
        <dbReference type="ARBA" id="ARBA00022989"/>
    </source>
</evidence>
<organism evidence="7 8">
    <name type="scientific">Pseudalkalibacillus berkeleyi</name>
    <dbReference type="NCBI Taxonomy" id="1069813"/>
    <lineage>
        <taxon>Bacteria</taxon>
        <taxon>Bacillati</taxon>
        <taxon>Bacillota</taxon>
        <taxon>Bacilli</taxon>
        <taxon>Bacillales</taxon>
        <taxon>Fictibacillaceae</taxon>
        <taxon>Pseudalkalibacillus</taxon>
    </lineage>
</organism>
<feature type="transmembrane region" description="Helical" evidence="6">
    <location>
        <begin position="462"/>
        <end position="482"/>
    </location>
</feature>